<comment type="caution">
    <text evidence="1">The sequence shown here is derived from an EMBL/GenBank/DDBJ whole genome shotgun (WGS) entry which is preliminary data.</text>
</comment>
<gene>
    <name evidence="1" type="ORF">B0J13DRAFT_546037</name>
</gene>
<accession>A0A9P9F7H2</accession>
<evidence type="ECO:0000313" key="1">
    <source>
        <dbReference type="EMBL" id="KAH7155639.1"/>
    </source>
</evidence>
<protein>
    <submittedName>
        <fullName evidence="1">Uncharacterized protein</fullName>
    </submittedName>
</protein>
<evidence type="ECO:0000313" key="2">
    <source>
        <dbReference type="Proteomes" id="UP000717696"/>
    </source>
</evidence>
<organism evidence="1 2">
    <name type="scientific">Dactylonectria estremocensis</name>
    <dbReference type="NCBI Taxonomy" id="1079267"/>
    <lineage>
        <taxon>Eukaryota</taxon>
        <taxon>Fungi</taxon>
        <taxon>Dikarya</taxon>
        <taxon>Ascomycota</taxon>
        <taxon>Pezizomycotina</taxon>
        <taxon>Sordariomycetes</taxon>
        <taxon>Hypocreomycetidae</taxon>
        <taxon>Hypocreales</taxon>
        <taxon>Nectriaceae</taxon>
        <taxon>Dactylonectria</taxon>
    </lineage>
</organism>
<keyword evidence="2" id="KW-1185">Reference proteome</keyword>
<dbReference type="EMBL" id="JAGMUU010000004">
    <property type="protein sequence ID" value="KAH7155639.1"/>
    <property type="molecule type" value="Genomic_DNA"/>
</dbReference>
<dbReference type="AlphaFoldDB" id="A0A9P9F7H2"/>
<reference evidence="1" key="1">
    <citation type="journal article" date="2021" name="Nat. Commun.">
        <title>Genetic determinants of endophytism in the Arabidopsis root mycobiome.</title>
        <authorList>
            <person name="Mesny F."/>
            <person name="Miyauchi S."/>
            <person name="Thiergart T."/>
            <person name="Pickel B."/>
            <person name="Atanasova L."/>
            <person name="Karlsson M."/>
            <person name="Huettel B."/>
            <person name="Barry K.W."/>
            <person name="Haridas S."/>
            <person name="Chen C."/>
            <person name="Bauer D."/>
            <person name="Andreopoulos W."/>
            <person name="Pangilinan J."/>
            <person name="LaButti K."/>
            <person name="Riley R."/>
            <person name="Lipzen A."/>
            <person name="Clum A."/>
            <person name="Drula E."/>
            <person name="Henrissat B."/>
            <person name="Kohler A."/>
            <person name="Grigoriev I.V."/>
            <person name="Martin F.M."/>
            <person name="Hacquard S."/>
        </authorList>
    </citation>
    <scope>NUCLEOTIDE SEQUENCE</scope>
    <source>
        <strain evidence="1">MPI-CAGE-AT-0021</strain>
    </source>
</reference>
<sequence>MQRQAMGSSSEQCQPAPIGFYGKVAHSKPGQCRHWPIYASHSSIHLSSIGFGPWSRSPAGFAELPTSNRLPPPRVHDHRGPVDWMRSGGGGGCDDGNPLRGPCPQIPPMGTGLEAKPAATLRHRATRRPWDSGAVDSCPQADVGMARQPLHHRHNPMASIEAVDEGALTCRRGSWYLADVLLQPSAPAANGDGADGAALLCSFS</sequence>
<proteinExistence type="predicted"/>
<dbReference type="Proteomes" id="UP000717696">
    <property type="component" value="Unassembled WGS sequence"/>
</dbReference>
<name>A0A9P9F7H2_9HYPO</name>